<evidence type="ECO:0000256" key="3">
    <source>
        <dbReference type="ARBA" id="ARBA00022692"/>
    </source>
</evidence>
<feature type="transmembrane region" description="Helical" evidence="6">
    <location>
        <begin position="316"/>
        <end position="342"/>
    </location>
</feature>
<dbReference type="SUPFAM" id="SSF56281">
    <property type="entry name" value="Metallo-hydrolase/oxidoreductase"/>
    <property type="match status" value="1"/>
</dbReference>
<evidence type="ECO:0000256" key="2">
    <source>
        <dbReference type="ARBA" id="ARBA00022475"/>
    </source>
</evidence>
<evidence type="ECO:0000313" key="9">
    <source>
        <dbReference type="Proteomes" id="UP000183504"/>
    </source>
</evidence>
<keyword evidence="3 6" id="KW-0812">Transmembrane</keyword>
<evidence type="ECO:0000256" key="1">
    <source>
        <dbReference type="ARBA" id="ARBA00004651"/>
    </source>
</evidence>
<dbReference type="EMBL" id="CDMW01000001">
    <property type="protein sequence ID" value="CEL89911.1"/>
    <property type="molecule type" value="Genomic_DNA"/>
</dbReference>
<evidence type="ECO:0000313" key="8">
    <source>
        <dbReference type="EMBL" id="CEL89911.1"/>
    </source>
</evidence>
<reference evidence="8 9" key="1">
    <citation type="submission" date="2015-01" db="EMBL/GenBank/DDBJ databases">
        <authorList>
            <person name="Pelicic Vladimir"/>
        </authorList>
    </citation>
    <scope>NUCLEOTIDE SEQUENCE [LARGE SCALE GENOMIC DNA]</scope>
    <source>
        <strain evidence="8 9">2908</strain>
    </source>
</reference>
<dbReference type="Pfam" id="PF03772">
    <property type="entry name" value="Competence"/>
    <property type="match status" value="1"/>
</dbReference>
<keyword evidence="4 6" id="KW-1133">Transmembrane helix</keyword>
<dbReference type="InterPro" id="IPR036866">
    <property type="entry name" value="RibonucZ/Hydroxyglut_hydro"/>
</dbReference>
<evidence type="ECO:0000256" key="4">
    <source>
        <dbReference type="ARBA" id="ARBA00022989"/>
    </source>
</evidence>
<dbReference type="GO" id="GO:0030420">
    <property type="term" value="P:establishment of competence for transformation"/>
    <property type="evidence" value="ECO:0007669"/>
    <property type="project" value="InterPro"/>
</dbReference>
<dbReference type="InterPro" id="IPR052159">
    <property type="entry name" value="Competence_DNA_uptake"/>
</dbReference>
<keyword evidence="2" id="KW-1003">Cell membrane</keyword>
<feature type="domain" description="Metallo-beta-lactamase" evidence="7">
    <location>
        <begin position="495"/>
        <end position="701"/>
    </location>
</feature>
<dbReference type="AlphaFoldDB" id="A0A0B7GNV6"/>
<evidence type="ECO:0000256" key="6">
    <source>
        <dbReference type="SAM" id="Phobius"/>
    </source>
</evidence>
<feature type="transmembrane region" description="Helical" evidence="6">
    <location>
        <begin position="231"/>
        <end position="252"/>
    </location>
</feature>
<dbReference type="PANTHER" id="PTHR30619">
    <property type="entry name" value="DNA INTERNALIZATION/COMPETENCE PROTEIN COMEC/REC2"/>
    <property type="match status" value="1"/>
</dbReference>
<dbReference type="SMART" id="SM00849">
    <property type="entry name" value="Lactamase_B"/>
    <property type="match status" value="1"/>
</dbReference>
<comment type="subcellular location">
    <subcellularLocation>
        <location evidence="1">Cell membrane</location>
        <topology evidence="1">Multi-pass membrane protein</topology>
    </subcellularLocation>
</comment>
<evidence type="ECO:0000256" key="5">
    <source>
        <dbReference type="ARBA" id="ARBA00023136"/>
    </source>
</evidence>
<feature type="transmembrane region" description="Helical" evidence="6">
    <location>
        <begin position="354"/>
        <end position="374"/>
    </location>
</feature>
<dbReference type="Gene3D" id="3.60.15.10">
    <property type="entry name" value="Ribonuclease Z/Hydroxyacylglutathione hydrolase-like"/>
    <property type="match status" value="1"/>
</dbReference>
<dbReference type="InterPro" id="IPR001279">
    <property type="entry name" value="Metallo-B-lactamas"/>
</dbReference>
<dbReference type="InterPro" id="IPR004477">
    <property type="entry name" value="ComEC_N"/>
</dbReference>
<feature type="transmembrane region" description="Helical" evidence="6">
    <location>
        <begin position="272"/>
        <end position="295"/>
    </location>
</feature>
<name>A0A0B7GNV6_STRSA</name>
<feature type="transmembrane region" description="Helical" evidence="6">
    <location>
        <begin position="441"/>
        <end position="457"/>
    </location>
</feature>
<dbReference type="RefSeq" id="WP_072073650.1">
    <property type="nucleotide sequence ID" value="NZ_CDMW01000001.1"/>
</dbReference>
<feature type="transmembrane region" description="Helical" evidence="6">
    <location>
        <begin position="464"/>
        <end position="480"/>
    </location>
</feature>
<protein>
    <submittedName>
        <fullName evidence="8">Competence protein ComEC</fullName>
    </submittedName>
</protein>
<dbReference type="GO" id="GO:0005886">
    <property type="term" value="C:plasma membrane"/>
    <property type="evidence" value="ECO:0007669"/>
    <property type="project" value="UniProtKB-SubCell"/>
</dbReference>
<accession>A0A0B7GNV6</accession>
<dbReference type="Pfam" id="PF00753">
    <property type="entry name" value="Lactamase_B"/>
    <property type="match status" value="1"/>
</dbReference>
<proteinExistence type="predicted"/>
<dbReference type="NCBIfam" id="TIGR00361">
    <property type="entry name" value="ComEC_Rec2"/>
    <property type="match status" value="1"/>
</dbReference>
<gene>
    <name evidence="8" type="primary">comEC</name>
    <name evidence="8" type="ORF">SSV_0604</name>
</gene>
<feature type="transmembrane region" description="Helical" evidence="6">
    <location>
        <begin position="53"/>
        <end position="69"/>
    </location>
</feature>
<feature type="transmembrane region" description="Helical" evidence="6">
    <location>
        <begin position="12"/>
        <end position="41"/>
    </location>
</feature>
<keyword evidence="5 6" id="KW-0472">Membrane</keyword>
<dbReference type="CDD" id="cd07731">
    <property type="entry name" value="ComA-like_MBL-fold"/>
    <property type="match status" value="1"/>
</dbReference>
<feature type="transmembrane region" description="Helical" evidence="6">
    <location>
        <begin position="381"/>
        <end position="405"/>
    </location>
</feature>
<dbReference type="NCBIfam" id="TIGR00360">
    <property type="entry name" value="ComEC_N-term"/>
    <property type="match status" value="1"/>
</dbReference>
<sequence>MSQWIKKLPIAPIYLAFILVWAYFAVYCGSSLAYFGLGVLLLRLFFSYPLKKSLAALAFLSLFALFFLLRREIAEQAFRQEPPSASSVQVLPDTIKVNGDSLSFRGQTDGRLYQVFYKIKSASEKEAFQQLTDLVVLDIEAEFEQAQQQRNFSGFNYQAYLKSQGIYRTLKINKIQSLRPISSLNPLDWLSVLRRKALVYIRNNFPSPMSHYMTGLLFGDLDTEFAEMSDLYSSLGIIHLFALSGMQVGFFLDGFRKILLRLGMKRETVNALQLPFSFIYAGLTGFSVSVVRSLVQKLLAQQGLTRLDNFALTLMLLFILMPNFLLTAGGVLSCAYAFLISMMDFEKLPPIRKLLAESLTISLGILPILIYYFAEFQPWSVLLTFLFSLLFDLLMLPGLTLIFILSPLLKITQVNFFFELLEDVIRWVADFAPRPLIFGKPNLWLLVALLLVLALIYDFRRKKSWLLSFSFLALLLFFLTKHPLQNEITVVDIGQGDSIFLRDWQGRTILIDVGGRVEIGKKEAWQERQTSSNAEKTLIPYLKSRGVASLDVLVLTHTDTDHMGDMLEVAKHFSIKEIYVSKGSLTQPDFVQKLEQIETSVHAVEVGDEIPVFDSALQVLYPSGTGDGGNDDSIVLYGEFFQTKFLFTGDLERQGETELLQRFPQLKADVLKAGHHGSKGSSSPEFLEQIQPKLALISAGQNNRYRHPHQETLQRFEKFNTAIYRTDQQGAIRLTGWNSWRIETVR</sequence>
<dbReference type="InterPro" id="IPR004797">
    <property type="entry name" value="Competence_ComEC/Rec2"/>
</dbReference>
<dbReference type="InterPro" id="IPR035681">
    <property type="entry name" value="ComA-like_MBL"/>
</dbReference>
<organism evidence="8 9">
    <name type="scientific">Streptococcus sanguinis</name>
    <dbReference type="NCBI Taxonomy" id="1305"/>
    <lineage>
        <taxon>Bacteria</taxon>
        <taxon>Bacillati</taxon>
        <taxon>Bacillota</taxon>
        <taxon>Bacilli</taxon>
        <taxon>Lactobacillales</taxon>
        <taxon>Streptococcaceae</taxon>
        <taxon>Streptococcus</taxon>
    </lineage>
</organism>
<dbReference type="Proteomes" id="UP000183504">
    <property type="component" value="Unassembled WGS sequence"/>
</dbReference>
<dbReference type="PANTHER" id="PTHR30619:SF1">
    <property type="entry name" value="RECOMBINATION PROTEIN 2"/>
    <property type="match status" value="1"/>
</dbReference>
<evidence type="ECO:0000259" key="7">
    <source>
        <dbReference type="SMART" id="SM00849"/>
    </source>
</evidence>